<accession>A0A6F8ZCW2</accession>
<dbReference type="Proteomes" id="UP000503399">
    <property type="component" value="Chromosome"/>
</dbReference>
<dbReference type="InterPro" id="IPR003787">
    <property type="entry name" value="Sulphur_relay_DsrE/F-like"/>
</dbReference>
<evidence type="ECO:0000313" key="1">
    <source>
        <dbReference type="EMBL" id="CAB1127585.1"/>
    </source>
</evidence>
<gene>
    <name evidence="1" type="ORF">R50_0079</name>
</gene>
<dbReference type="KEGG" id="hfv:R50_0079"/>
<organism evidence="1 2">
    <name type="scientific">Candidatus Hydrogenisulfobacillus filiaventi</name>
    <dbReference type="NCBI Taxonomy" id="2707344"/>
    <lineage>
        <taxon>Bacteria</taxon>
        <taxon>Bacillati</taxon>
        <taxon>Bacillota</taxon>
        <taxon>Clostridia</taxon>
        <taxon>Eubacteriales</taxon>
        <taxon>Clostridiales Family XVII. Incertae Sedis</taxon>
        <taxon>Candidatus Hydrogenisulfobacillus</taxon>
    </lineage>
</organism>
<dbReference type="InterPro" id="IPR027396">
    <property type="entry name" value="DsrEFH-like"/>
</dbReference>
<dbReference type="EMBL" id="LR778114">
    <property type="protein sequence ID" value="CAB1127585.1"/>
    <property type="molecule type" value="Genomic_DNA"/>
</dbReference>
<protein>
    <submittedName>
        <fullName evidence="1">DrsE domain-containing protein</fullName>
    </submittedName>
</protein>
<name>A0A6F8ZCW2_9FIRM</name>
<proteinExistence type="predicted"/>
<dbReference type="AlphaFoldDB" id="A0A6F8ZCW2"/>
<dbReference type="Pfam" id="PF02635">
    <property type="entry name" value="DsrE"/>
    <property type="match status" value="1"/>
</dbReference>
<dbReference type="Gene3D" id="3.40.1260.10">
    <property type="entry name" value="DsrEFH-like"/>
    <property type="match status" value="1"/>
</dbReference>
<reference evidence="1 2" key="1">
    <citation type="submission" date="2020-02" db="EMBL/GenBank/DDBJ databases">
        <authorList>
            <person name="Hogendoorn C."/>
        </authorList>
    </citation>
    <scope>NUCLEOTIDE SEQUENCE [LARGE SCALE GENOMIC DNA]</scope>
    <source>
        <strain evidence="1">R501</strain>
    </source>
</reference>
<sequence>MGMAKLAFWITAGPELEEKALAGLILAARLKANRNQDVQVYLFGPGVRLAANPSPRIKEALDGLNQASVPVSYCPANAKQYQLEEAMAATGYRSVPAGEAIVELAESGYEIVGY</sequence>
<keyword evidence="2" id="KW-1185">Reference proteome</keyword>
<dbReference type="SUPFAM" id="SSF75169">
    <property type="entry name" value="DsrEFH-like"/>
    <property type="match status" value="1"/>
</dbReference>
<evidence type="ECO:0000313" key="2">
    <source>
        <dbReference type="Proteomes" id="UP000503399"/>
    </source>
</evidence>